<accession>A0A3S0A114</accession>
<dbReference type="EMBL" id="RXHU01000082">
    <property type="protein sequence ID" value="RTE05488.1"/>
    <property type="molecule type" value="Genomic_DNA"/>
</dbReference>
<gene>
    <name evidence="1" type="ORF">EJQ19_25020</name>
</gene>
<reference evidence="1 2" key="1">
    <citation type="submission" date="2018-12" db="EMBL/GenBank/DDBJ databases">
        <title>Bacillus ochoae sp. nov., Paenibacillus whitsoniae sp. nov., Paenibacillus spiritus sp. nov. Isolated from the Mars Exploration Rover during spacecraft assembly.</title>
        <authorList>
            <person name="Seuylemezian A."/>
            <person name="Vaishampayan P."/>
        </authorList>
    </citation>
    <scope>NUCLEOTIDE SEQUENCE [LARGE SCALE GENOMIC DNA]</scope>
    <source>
        <strain evidence="1 2">MER 54</strain>
    </source>
</reference>
<evidence type="ECO:0008006" key="3">
    <source>
        <dbReference type="Google" id="ProtNLM"/>
    </source>
</evidence>
<proteinExistence type="predicted"/>
<evidence type="ECO:0000313" key="2">
    <source>
        <dbReference type="Proteomes" id="UP000276128"/>
    </source>
</evidence>
<dbReference type="Proteomes" id="UP000276128">
    <property type="component" value="Unassembled WGS sequence"/>
</dbReference>
<organism evidence="1 2">
    <name type="scientific">Paenibacillus whitsoniae</name>
    <dbReference type="NCBI Taxonomy" id="2496558"/>
    <lineage>
        <taxon>Bacteria</taxon>
        <taxon>Bacillati</taxon>
        <taxon>Bacillota</taxon>
        <taxon>Bacilli</taxon>
        <taxon>Bacillales</taxon>
        <taxon>Paenibacillaceae</taxon>
        <taxon>Paenibacillus</taxon>
    </lineage>
</organism>
<dbReference type="RefSeq" id="WP_126143960.1">
    <property type="nucleotide sequence ID" value="NZ_RXHU01000082.1"/>
</dbReference>
<sequence>MKLTAVISLKDNYSNIMKQAAKKTSTFREDVEKTKKAMDAAFKREQKIRLDAQKARTDLSSFEKALLKIKNKSITLTAKTERFFEQHKTIAAAINKLTSAPHYITIKARDLTTKALLGGATVGAGVAVAGAAAATGVGVASLKGAADLERQQISMEHFIGVNNKKMTSAQVKATSDKYLQDLRKNADLTPFETGDVLAAGTRAIGIASGDTKQAMNILRLSEDMAALTPGKTISDAMEAIADLKTGETERMKEFGFKISQAQIQAAGGKMENIKNDSGIALTEIFKGGSDKLSKSAAGMWSTITGTMKSGITDMGVKTLATLKPQLQKWSDALSGGGANKLFAAGSKLMESLANSVANGVNKAVAYFDTHFLENPKFKNLPTTEAKIKFVFEEIKGAWDGWYESEGRKKLVDIGQTIGKELGSMMVEGFKEAIKDYPLLSGLAAGAATPGPLPAKAIVAGEIVAKGYREKAEDSLISSGIMRTDEQQQEVVKQAAAWTKQMIKGIFGFAGPEKKAIGMRSVPYDNYPMLLHQGERVLTAQESRQQVGGGTQVPINLHFNNSSHDERNNVLRIIRTALEGSGYNMAPEVG</sequence>
<protein>
    <recommendedName>
        <fullName evidence="3">Phage tail tape measure protein</fullName>
    </recommendedName>
</protein>
<evidence type="ECO:0000313" key="1">
    <source>
        <dbReference type="EMBL" id="RTE05488.1"/>
    </source>
</evidence>
<comment type="caution">
    <text evidence="1">The sequence shown here is derived from an EMBL/GenBank/DDBJ whole genome shotgun (WGS) entry which is preliminary data.</text>
</comment>
<name>A0A3S0A114_9BACL</name>
<keyword evidence="2" id="KW-1185">Reference proteome</keyword>
<dbReference type="AlphaFoldDB" id="A0A3S0A114"/>
<dbReference type="OrthoDB" id="90760at2"/>